<evidence type="ECO:0000256" key="2">
    <source>
        <dbReference type="ARBA" id="ARBA00005240"/>
    </source>
</evidence>
<comment type="subcellular location">
    <subcellularLocation>
        <location evidence="1">Nucleus</location>
    </subcellularLocation>
</comment>
<dbReference type="GO" id="GO:0006310">
    <property type="term" value="P:DNA recombination"/>
    <property type="evidence" value="ECO:0007669"/>
    <property type="project" value="UniProtKB-KW"/>
</dbReference>
<keyword evidence="12" id="KW-0539">Nucleus</keyword>
<dbReference type="InterPro" id="IPR005161">
    <property type="entry name" value="Ku_N"/>
</dbReference>
<dbReference type="STRING" id="4540.A0A3L6QMQ7"/>
<dbReference type="PROSITE" id="PS50800">
    <property type="entry name" value="SAP"/>
    <property type="match status" value="1"/>
</dbReference>
<dbReference type="GO" id="GO:0003678">
    <property type="term" value="F:DNA helicase activity"/>
    <property type="evidence" value="ECO:0007669"/>
    <property type="project" value="UniProtKB-EC"/>
</dbReference>
<dbReference type="NCBIfam" id="TIGR00578">
    <property type="entry name" value="ku70"/>
    <property type="match status" value="1"/>
</dbReference>
<dbReference type="FunFam" id="4.10.970.10:FF:000004">
    <property type="entry name" value="ATP-dependent DNA helicase 2 subunit KU70"/>
    <property type="match status" value="1"/>
</dbReference>
<dbReference type="FunFam" id="1.10.1600.10:FF:000003">
    <property type="entry name" value="ATP-dependent DNA helicase 2 subunit KU70"/>
    <property type="match status" value="1"/>
</dbReference>
<feature type="region of interest" description="Disordered" evidence="17">
    <location>
        <begin position="1"/>
        <end position="30"/>
    </location>
</feature>
<dbReference type="Pfam" id="PF03731">
    <property type="entry name" value="Ku_N"/>
    <property type="match status" value="1"/>
</dbReference>
<feature type="domain" description="SAP" evidence="18">
    <location>
        <begin position="701"/>
        <end position="735"/>
    </location>
</feature>
<evidence type="ECO:0000256" key="1">
    <source>
        <dbReference type="ARBA" id="ARBA00004123"/>
    </source>
</evidence>
<evidence type="ECO:0000256" key="17">
    <source>
        <dbReference type="SAM" id="MobiDB-lite"/>
    </source>
</evidence>
<dbReference type="FunFam" id="1.10.720.30:FF:000021">
    <property type="entry name" value="ATP-dependent DNA helicase 2 subunit KU70"/>
    <property type="match status" value="1"/>
</dbReference>
<dbReference type="Pfam" id="PF02735">
    <property type="entry name" value="Ku"/>
    <property type="match status" value="1"/>
</dbReference>
<evidence type="ECO:0000256" key="7">
    <source>
        <dbReference type="ARBA" id="ARBA00022806"/>
    </source>
</evidence>
<dbReference type="InterPro" id="IPR027388">
    <property type="entry name" value="Ku70_bridge/pillars_dom_sf"/>
</dbReference>
<sequence>MLQKVDPSWRTGEPSGLVSNGPRHSPQPRRMAYGPMKLVCRCLSHTVGPSRFAFAFLPSPSPRSRTALAVSPAPSLPRSPSPKPQRVSRIFQNPLPAPQGPTPRSESGAMDLDPEGIFRDDSDEDDDNVQEREANKEMVVYLVDASPKMFTPATNQADEKDETHFHTIVNCITQSLKTQIIGRSYDEVAICFFNTKEKKNLQDLAGVYVYNVGDRDPLDRPTAKLIKDFSCIEDSFMSNIGSRYGITVGSRENTLYNALWVAQALLRKGSVKTVSKRILIFTNEDDPFGAITGAVKTDMIRTTIQRAKDAQDLGLSIELLPLSRPDEEFNMSRFYVDLIGLDGDEITEYLPSAGEKLEDMTDQLRKRMMKKRRVKTLSFAITNDVCIEVNTYALTRPTTPGTITWLDSLSNIPLKTERSFICNDTGALLQDPQMRFQMYNDMVVKFSVRELSEVKRVSSHHLRLLGFKPLDCLKDYHNLRPSTFIYPSDEHIFGSTCVFVALHSSMLRLGRFALAFYGNPTRPQLVALVAQEEVTSSAGQVEPPGMHMIYLPYSDDIRYPEEVHVTSDDAPRATDEQIKKASNLLKRIDLKNFSVCQFANPALQRHYGILEALALGEDEMPDIKDETLPDEEGLARPGVVKAIDEFKASVYGENYDQEEAEAAAAKASRGDASKKRKAITDAASLKSAAYDWAELADNGKLKDMTVMELKSYLTAHGLPLSGKKEALISRILTHLGK</sequence>
<dbReference type="GO" id="GO:0005524">
    <property type="term" value="F:ATP binding"/>
    <property type="evidence" value="ECO:0007669"/>
    <property type="project" value="UniProtKB-KW"/>
</dbReference>
<reference evidence="20" key="1">
    <citation type="journal article" date="2019" name="Nat. Commun.">
        <title>The genome of broomcorn millet.</title>
        <authorList>
            <person name="Zou C."/>
            <person name="Miki D."/>
            <person name="Li D."/>
            <person name="Tang Q."/>
            <person name="Xiao L."/>
            <person name="Rajput S."/>
            <person name="Deng P."/>
            <person name="Jia W."/>
            <person name="Huang R."/>
            <person name="Zhang M."/>
            <person name="Sun Y."/>
            <person name="Hu J."/>
            <person name="Fu X."/>
            <person name="Schnable P.S."/>
            <person name="Li F."/>
            <person name="Zhang H."/>
            <person name="Feng B."/>
            <person name="Zhu X."/>
            <person name="Liu R."/>
            <person name="Schnable J.C."/>
            <person name="Zhu J.-K."/>
            <person name="Zhang H."/>
        </authorList>
    </citation>
    <scope>NUCLEOTIDE SEQUENCE [LARGE SCALE GENOMIC DNA]</scope>
</reference>
<evidence type="ECO:0000256" key="15">
    <source>
        <dbReference type="ARBA" id="ARBA00079373"/>
    </source>
</evidence>
<keyword evidence="8" id="KW-0067">ATP-binding</keyword>
<name>A0A3L6QMQ7_PANMI</name>
<dbReference type="GO" id="GO:0043564">
    <property type="term" value="C:Ku70:Ku80 complex"/>
    <property type="evidence" value="ECO:0007669"/>
    <property type="project" value="InterPro"/>
</dbReference>
<feature type="compositionally biased region" description="Pro residues" evidence="17">
    <location>
        <begin position="74"/>
        <end position="83"/>
    </location>
</feature>
<dbReference type="Proteomes" id="UP000275267">
    <property type="component" value="Unassembled WGS sequence"/>
</dbReference>
<evidence type="ECO:0000313" key="19">
    <source>
        <dbReference type="EMBL" id="RLM84768.1"/>
    </source>
</evidence>
<evidence type="ECO:0000256" key="6">
    <source>
        <dbReference type="ARBA" id="ARBA00022801"/>
    </source>
</evidence>
<dbReference type="GO" id="GO:0003684">
    <property type="term" value="F:damaged DNA binding"/>
    <property type="evidence" value="ECO:0007669"/>
    <property type="project" value="InterPro"/>
</dbReference>
<evidence type="ECO:0000256" key="9">
    <source>
        <dbReference type="ARBA" id="ARBA00023125"/>
    </source>
</evidence>
<keyword evidence="20" id="KW-1185">Reference proteome</keyword>
<comment type="similarity">
    <text evidence="2">Belongs to the ku70 family.</text>
</comment>
<dbReference type="PIRSF" id="PIRSF003033">
    <property type="entry name" value="Ku70"/>
    <property type="match status" value="1"/>
</dbReference>
<dbReference type="InterPro" id="IPR003034">
    <property type="entry name" value="SAP_dom"/>
</dbReference>
<dbReference type="FunFam" id="3.40.50.410:FF:000068">
    <property type="entry name" value="ATP-dependent DNA helicase 2 subunit KU70"/>
    <property type="match status" value="1"/>
</dbReference>
<proteinExistence type="inferred from homology"/>
<dbReference type="SMART" id="SM00513">
    <property type="entry name" value="SAP"/>
    <property type="match status" value="1"/>
</dbReference>
<dbReference type="Gene3D" id="2.40.290.10">
    <property type="match status" value="1"/>
</dbReference>
<dbReference type="GO" id="GO:0000723">
    <property type="term" value="P:telomere maintenance"/>
    <property type="evidence" value="ECO:0007669"/>
    <property type="project" value="InterPro"/>
</dbReference>
<dbReference type="GO" id="GO:0042162">
    <property type="term" value="F:telomeric DNA binding"/>
    <property type="evidence" value="ECO:0007669"/>
    <property type="project" value="InterPro"/>
</dbReference>
<keyword evidence="4" id="KW-0547">Nucleotide-binding</keyword>
<dbReference type="AlphaFoldDB" id="A0A3L6QMQ7"/>
<dbReference type="CDD" id="cd01458">
    <property type="entry name" value="vWA_ku"/>
    <property type="match status" value="1"/>
</dbReference>
<evidence type="ECO:0000256" key="4">
    <source>
        <dbReference type="ARBA" id="ARBA00022741"/>
    </source>
</evidence>
<protein>
    <recommendedName>
        <fullName evidence="14">ATP-dependent DNA helicase 2 subunit KU70</fullName>
        <ecNumber evidence="3">3.6.4.12</ecNumber>
    </recommendedName>
    <alternativeName>
        <fullName evidence="16">ATP-dependent DNA helicase 2 subunit 1</fullName>
    </alternativeName>
    <alternativeName>
        <fullName evidence="15">ATP-dependent DNA helicase II 70 kDa subunit</fullName>
    </alternativeName>
</protein>
<dbReference type="EC" id="3.6.4.12" evidence="3"/>
<dbReference type="InterPro" id="IPR006164">
    <property type="entry name" value="DNA_bd_Ku70/Ku80"/>
</dbReference>
<dbReference type="SUPFAM" id="SSF53300">
    <property type="entry name" value="vWA-like"/>
    <property type="match status" value="1"/>
</dbReference>
<dbReference type="PANTHER" id="PTHR12604:SF2">
    <property type="entry name" value="X-RAY REPAIR CROSS-COMPLEMENTING PROTEIN 6"/>
    <property type="match status" value="1"/>
</dbReference>
<evidence type="ECO:0000259" key="18">
    <source>
        <dbReference type="PROSITE" id="PS50800"/>
    </source>
</evidence>
<dbReference type="Gene3D" id="4.10.970.10">
    <property type="entry name" value="Ku70, bridge and pillars"/>
    <property type="match status" value="1"/>
</dbReference>
<keyword evidence="5" id="KW-0227">DNA damage</keyword>
<dbReference type="InterPro" id="IPR036361">
    <property type="entry name" value="SAP_dom_sf"/>
</dbReference>
<evidence type="ECO:0000256" key="14">
    <source>
        <dbReference type="ARBA" id="ARBA00069032"/>
    </source>
</evidence>
<dbReference type="GO" id="GO:0016787">
    <property type="term" value="F:hydrolase activity"/>
    <property type="evidence" value="ECO:0007669"/>
    <property type="project" value="UniProtKB-KW"/>
</dbReference>
<dbReference type="GO" id="GO:0006303">
    <property type="term" value="P:double-strand break repair via nonhomologous end joining"/>
    <property type="evidence" value="ECO:0007669"/>
    <property type="project" value="InterPro"/>
</dbReference>
<dbReference type="CDD" id="cd00788">
    <property type="entry name" value="KU70"/>
    <property type="match status" value="1"/>
</dbReference>
<dbReference type="Gene3D" id="1.10.720.30">
    <property type="entry name" value="SAP domain"/>
    <property type="match status" value="1"/>
</dbReference>
<dbReference type="InterPro" id="IPR016194">
    <property type="entry name" value="SPOC-like_C_dom_sf"/>
</dbReference>
<keyword evidence="7 19" id="KW-0347">Helicase</keyword>
<evidence type="ECO:0000256" key="16">
    <source>
        <dbReference type="ARBA" id="ARBA00083456"/>
    </source>
</evidence>
<dbReference type="InterPro" id="IPR047087">
    <property type="entry name" value="KU70_core_dom"/>
</dbReference>
<feature type="region of interest" description="Disordered" evidence="17">
    <location>
        <begin position="62"/>
        <end position="130"/>
    </location>
</feature>
<dbReference type="GO" id="GO:0003690">
    <property type="term" value="F:double-stranded DNA binding"/>
    <property type="evidence" value="ECO:0007669"/>
    <property type="project" value="TreeGrafter"/>
</dbReference>
<comment type="caution">
    <text evidence="19">The sequence shown here is derived from an EMBL/GenBank/DDBJ whole genome shotgun (WGS) entry which is preliminary data.</text>
</comment>
<dbReference type="SMART" id="SM00559">
    <property type="entry name" value="Ku78"/>
    <property type="match status" value="1"/>
</dbReference>
<dbReference type="InterPro" id="IPR005160">
    <property type="entry name" value="Ku_C"/>
</dbReference>
<dbReference type="PANTHER" id="PTHR12604">
    <property type="entry name" value="KU AUTOANTIGEN DNA HELICASE"/>
    <property type="match status" value="1"/>
</dbReference>
<dbReference type="SUPFAM" id="SSF100939">
    <property type="entry name" value="SPOC domain-like"/>
    <property type="match status" value="1"/>
</dbReference>
<keyword evidence="9" id="KW-0238">DNA-binding</keyword>
<comment type="catalytic activity">
    <reaction evidence="13">
        <text>ATP + H2O = ADP + phosphate + H(+)</text>
        <dbReference type="Rhea" id="RHEA:13065"/>
        <dbReference type="ChEBI" id="CHEBI:15377"/>
        <dbReference type="ChEBI" id="CHEBI:15378"/>
        <dbReference type="ChEBI" id="CHEBI:30616"/>
        <dbReference type="ChEBI" id="CHEBI:43474"/>
        <dbReference type="ChEBI" id="CHEBI:456216"/>
        <dbReference type="EC" id="3.6.4.12"/>
    </reaction>
</comment>
<dbReference type="InterPro" id="IPR006165">
    <property type="entry name" value="Ku70"/>
</dbReference>
<dbReference type="Gene3D" id="3.40.50.410">
    <property type="entry name" value="von Willebrand factor, type A domain"/>
    <property type="match status" value="1"/>
</dbReference>
<dbReference type="Pfam" id="PF03730">
    <property type="entry name" value="Ku_C"/>
    <property type="match status" value="1"/>
</dbReference>
<evidence type="ECO:0000256" key="5">
    <source>
        <dbReference type="ARBA" id="ARBA00022763"/>
    </source>
</evidence>
<keyword evidence="11" id="KW-0234">DNA repair</keyword>
<gene>
    <name evidence="19" type="ORF">C2845_PM04G04420</name>
</gene>
<dbReference type="InterPro" id="IPR036465">
    <property type="entry name" value="vWFA_dom_sf"/>
</dbReference>
<evidence type="ECO:0000256" key="10">
    <source>
        <dbReference type="ARBA" id="ARBA00023172"/>
    </source>
</evidence>
<dbReference type="OrthoDB" id="3249161at2759"/>
<evidence type="ECO:0000256" key="11">
    <source>
        <dbReference type="ARBA" id="ARBA00023204"/>
    </source>
</evidence>
<dbReference type="SUPFAM" id="SSF68906">
    <property type="entry name" value="SAP domain"/>
    <property type="match status" value="1"/>
</dbReference>
<accession>A0A3L6QMQ7</accession>
<dbReference type="Gene3D" id="1.10.1600.10">
    <property type="match status" value="1"/>
</dbReference>
<evidence type="ECO:0000256" key="8">
    <source>
        <dbReference type="ARBA" id="ARBA00022840"/>
    </source>
</evidence>
<keyword evidence="10" id="KW-0233">DNA recombination</keyword>
<dbReference type="FunFam" id="2.40.290.10:FF:000001">
    <property type="entry name" value="X-ray repair cross complementing 6"/>
    <property type="match status" value="1"/>
</dbReference>
<evidence type="ECO:0000256" key="13">
    <source>
        <dbReference type="ARBA" id="ARBA00047995"/>
    </source>
</evidence>
<dbReference type="Pfam" id="PF02037">
    <property type="entry name" value="SAP"/>
    <property type="match status" value="1"/>
</dbReference>
<evidence type="ECO:0000256" key="12">
    <source>
        <dbReference type="ARBA" id="ARBA00023242"/>
    </source>
</evidence>
<dbReference type="EMBL" id="PQIB02000011">
    <property type="protein sequence ID" value="RLM84768.1"/>
    <property type="molecule type" value="Genomic_DNA"/>
</dbReference>
<evidence type="ECO:0000256" key="3">
    <source>
        <dbReference type="ARBA" id="ARBA00012551"/>
    </source>
</evidence>
<organism evidence="19 20">
    <name type="scientific">Panicum miliaceum</name>
    <name type="common">Proso millet</name>
    <name type="synonym">Broomcorn millet</name>
    <dbReference type="NCBI Taxonomy" id="4540"/>
    <lineage>
        <taxon>Eukaryota</taxon>
        <taxon>Viridiplantae</taxon>
        <taxon>Streptophyta</taxon>
        <taxon>Embryophyta</taxon>
        <taxon>Tracheophyta</taxon>
        <taxon>Spermatophyta</taxon>
        <taxon>Magnoliopsida</taxon>
        <taxon>Liliopsida</taxon>
        <taxon>Poales</taxon>
        <taxon>Poaceae</taxon>
        <taxon>PACMAD clade</taxon>
        <taxon>Panicoideae</taxon>
        <taxon>Panicodae</taxon>
        <taxon>Paniceae</taxon>
        <taxon>Panicinae</taxon>
        <taxon>Panicum</taxon>
        <taxon>Panicum sect. Panicum</taxon>
    </lineage>
</organism>
<keyword evidence="6" id="KW-0378">Hydrolase</keyword>
<evidence type="ECO:0000313" key="20">
    <source>
        <dbReference type="Proteomes" id="UP000275267"/>
    </source>
</evidence>